<proteinExistence type="predicted"/>
<keyword evidence="1" id="KW-0175">Coiled coil</keyword>
<dbReference type="EMBL" id="CP110428">
    <property type="protein sequence ID" value="WAQ87351.1"/>
    <property type="molecule type" value="Genomic_DNA"/>
</dbReference>
<feature type="compositionally biased region" description="Polar residues" evidence="2">
    <location>
        <begin position="1034"/>
        <end position="1078"/>
    </location>
</feature>
<keyword evidence="4" id="KW-1185">Reference proteome</keyword>
<reference evidence="3" key="1">
    <citation type="submission" date="2022-10" db="EMBL/GenBank/DDBJ databases">
        <title>Puccinia triticina Genome sequencing and assembly.</title>
        <authorList>
            <person name="Li C."/>
        </authorList>
    </citation>
    <scope>NUCLEOTIDE SEQUENCE</scope>
    <source>
        <strain evidence="3">Pt15</strain>
    </source>
</reference>
<feature type="region of interest" description="Disordered" evidence="2">
    <location>
        <begin position="71"/>
        <end position="100"/>
    </location>
</feature>
<accession>A0ABY7CQ24</accession>
<sequence>MMDRLSGTMSFIPSSDSLCFSWFICVAIFGLAYYTNPSENSFKRFLDQLPIPKQHKSLRCQPIDNSFNQQNPTCPLGTKSNNQQCNPKQNTGQRNPKGPASRMVLASASKLSFSIQTSHYNRHNFLLYTLISIDHSQHSVYNISSNRSAGEGYPQLEWFLGCFNTWFPLQRQISIALDSFLIVSNIQSLKSFWNQRALSIPGVALFPPPLTDELISSPQDLSPLLTGRKKNPHRIPKLTSLSQTSAQSNHFPECSPSEDSFSTSSGSEHDCYTTLVSAPTSPCTSHQVPATSGPHVESSPGDIKLNARSPNHITATNEILVSLTLNTSLIPEHSARSISPACTNFLESSETNSTSNNHLLRETSQCDSSIPSPEGFHQQAEKDLKPPSHDLKNQLKELDYKCSQEDLNKVHYQSSLKHLSEIKDLKEFKQRNLDEKLKQCKATHDKLAKQSSKVQEDIVAIQTKVTSIRSKFTKDTQQIKKEGERLKTAIKHTKFEIDQLSKTNEMKTAKKKELKEKLATRQTELNHKRESNKRDNPENKSEQTTAPHRHLTTQDSAGQSSVADCPRSSQCSTSLPTLLNQVENLPLKTSNISAINTSSSIWPKSQDSFTFPPSENSMGPMLFPDFAHSSRHLDGAWAPDPLSETIQQSNIRETFISLPNLELSALKDRHPILQALDTSLSLPPLPASRLTDELFNYRHEIPPPAIALISEWTRPLSSQASLPFGAIGQDSPTRVRANTSPVVHASSFCFPDTLAPTTPLICSGLLAGKKRYDTFSRTSSSSSLSQMPGYGSVESSPASPYAPVGTPAYLSHQRLNELQETSGEAIEDYTFGGSPHDPSEMEADFCQALSLKMSSRRLKTSNSPTVGLTGREKDERIMPTETIPKESPSGFKKHQSTQSLGGNTPPEDSGLNSIFDVVPEPAWPSRPGSQRPSARPALNPSAKVFTFSAFRPSSVTRPCPTLSVGQQRARGYSYSTITSSSPIAMKPSGLKTKAEPAEQAKLRKSLHRSSWSVVVGMKAAAAGPPRNAGKTREASSSSLNGQDGSNGSLSSENTLTSKSPGAQKLTGSPSELASTSSPGHALPAEFTKAACAGLFGPIGDSKPKKSPSTQSSPSLAPLATSLSVSLSHLTPTATAGMAPES</sequence>
<feature type="compositionally biased region" description="Low complexity" evidence="2">
    <location>
        <begin position="1106"/>
        <end position="1116"/>
    </location>
</feature>
<evidence type="ECO:0000256" key="2">
    <source>
        <dbReference type="SAM" id="MobiDB-lite"/>
    </source>
</evidence>
<gene>
    <name evidence="3" type="ORF">PtA15_8A255</name>
</gene>
<feature type="compositionally biased region" description="Basic and acidic residues" evidence="2">
    <location>
        <begin position="506"/>
        <end position="541"/>
    </location>
</feature>
<feature type="compositionally biased region" description="Polar residues" evidence="2">
    <location>
        <begin position="553"/>
        <end position="570"/>
    </location>
</feature>
<evidence type="ECO:0000313" key="3">
    <source>
        <dbReference type="EMBL" id="WAQ87351.1"/>
    </source>
</evidence>
<feature type="region of interest" description="Disordered" evidence="2">
    <location>
        <begin position="1093"/>
        <end position="1116"/>
    </location>
</feature>
<feature type="region of interest" description="Disordered" evidence="2">
    <location>
        <begin position="245"/>
        <end position="265"/>
    </location>
</feature>
<protein>
    <submittedName>
        <fullName evidence="3">Uncharacterized protein</fullName>
    </submittedName>
</protein>
<feature type="region of interest" description="Disordered" evidence="2">
    <location>
        <begin position="362"/>
        <end position="387"/>
    </location>
</feature>
<feature type="region of interest" description="Disordered" evidence="2">
    <location>
        <begin position="777"/>
        <end position="799"/>
    </location>
</feature>
<feature type="region of interest" description="Disordered" evidence="2">
    <location>
        <begin position="1020"/>
        <end position="1081"/>
    </location>
</feature>
<feature type="coiled-coil region" evidence="1">
    <location>
        <begin position="419"/>
        <end position="450"/>
    </location>
</feature>
<evidence type="ECO:0000256" key="1">
    <source>
        <dbReference type="SAM" id="Coils"/>
    </source>
</evidence>
<feature type="region of interest" description="Disordered" evidence="2">
    <location>
        <begin position="857"/>
        <end position="909"/>
    </location>
</feature>
<feature type="region of interest" description="Disordered" evidence="2">
    <location>
        <begin position="978"/>
        <end position="1008"/>
    </location>
</feature>
<name>A0ABY7CQ24_9BASI</name>
<feature type="compositionally biased region" description="Low complexity" evidence="2">
    <location>
        <begin position="253"/>
        <end position="265"/>
    </location>
</feature>
<feature type="compositionally biased region" description="Polar residues" evidence="2">
    <location>
        <begin position="362"/>
        <end position="371"/>
    </location>
</feature>
<feature type="compositionally biased region" description="Polar residues" evidence="2">
    <location>
        <begin position="71"/>
        <end position="94"/>
    </location>
</feature>
<evidence type="ECO:0000313" key="4">
    <source>
        <dbReference type="Proteomes" id="UP001164743"/>
    </source>
</evidence>
<feature type="compositionally biased region" description="Basic and acidic residues" evidence="2">
    <location>
        <begin position="992"/>
        <end position="1001"/>
    </location>
</feature>
<dbReference type="GeneID" id="77812560"/>
<dbReference type="RefSeq" id="XP_053022906.1">
    <property type="nucleotide sequence ID" value="XM_053171665.1"/>
</dbReference>
<feature type="region of interest" description="Disordered" evidence="2">
    <location>
        <begin position="506"/>
        <end position="570"/>
    </location>
</feature>
<dbReference type="Proteomes" id="UP001164743">
    <property type="component" value="Chromosome 8A"/>
</dbReference>
<organism evidence="3 4">
    <name type="scientific">Puccinia triticina</name>
    <dbReference type="NCBI Taxonomy" id="208348"/>
    <lineage>
        <taxon>Eukaryota</taxon>
        <taxon>Fungi</taxon>
        <taxon>Dikarya</taxon>
        <taxon>Basidiomycota</taxon>
        <taxon>Pucciniomycotina</taxon>
        <taxon>Pucciniomycetes</taxon>
        <taxon>Pucciniales</taxon>
        <taxon>Pucciniaceae</taxon>
        <taxon>Puccinia</taxon>
    </lineage>
</organism>